<keyword evidence="1 2" id="KW-0378">Hydrolase</keyword>
<dbReference type="GO" id="GO:0044716">
    <property type="term" value="F:8-oxo-GDP phosphatase activity"/>
    <property type="evidence" value="ECO:0007669"/>
    <property type="project" value="TreeGrafter"/>
</dbReference>
<dbReference type="Gene3D" id="3.90.79.10">
    <property type="entry name" value="Nucleoside Triphosphate Pyrophosphohydrolase"/>
    <property type="match status" value="1"/>
</dbReference>
<sequence>MDRIEDNVKRLLNGDALKESQDFCDFTLEAQNDATVAKGVAPAAPSDYVPNLNKNVCYIVAAVLINESGDVLMMQEAKRSCAGQWYLPAGHIEVGETIQQAVEREVLEETGLTMQSTTLVMVQSAEGCWFRFVFTGNTAGRLKTPADADSESLQAKWISDINELSLRASDVEPLVDRGRQHWSAMREKQMWHPEVLPVARHHNKLLLRLLICVRKKDTNRVHILLSEKTEAHIPVCEINPRRSLHSTLKKYMTEIFGAELPQHRPHGVLNVEHSPMTNSVDVEGDGFCLTLLVSIRQPLEEVGLIDKYTWLEVNSNLEAQILPRMGKNMTAMLHVIR</sequence>
<dbReference type="InterPro" id="IPR000086">
    <property type="entry name" value="NUDIX_hydrolase_dom"/>
</dbReference>
<evidence type="ECO:0000256" key="1">
    <source>
        <dbReference type="ARBA" id="ARBA00022801"/>
    </source>
</evidence>
<dbReference type="SUPFAM" id="SSF55811">
    <property type="entry name" value="Nudix"/>
    <property type="match status" value="1"/>
</dbReference>
<evidence type="ECO:0000259" key="3">
    <source>
        <dbReference type="PROSITE" id="PS51462"/>
    </source>
</evidence>
<dbReference type="PANTHER" id="PTHR22769:SF56">
    <property type="entry name" value="8-OXO-DGDP PHOSPHATASE NUDT18"/>
    <property type="match status" value="1"/>
</dbReference>
<dbReference type="Proteomes" id="UP000494165">
    <property type="component" value="Unassembled WGS sequence"/>
</dbReference>
<protein>
    <recommendedName>
        <fullName evidence="3">Nudix hydrolase domain-containing protein</fullName>
    </recommendedName>
</protein>
<proteinExistence type="inferred from homology"/>
<dbReference type="Pfam" id="PF00293">
    <property type="entry name" value="NUDIX"/>
    <property type="match status" value="1"/>
</dbReference>
<dbReference type="EMBL" id="CADEPI010000001">
    <property type="protein sequence ID" value="CAB3359579.1"/>
    <property type="molecule type" value="Genomic_DNA"/>
</dbReference>
<evidence type="ECO:0000313" key="4">
    <source>
        <dbReference type="EMBL" id="CAB3359579.1"/>
    </source>
</evidence>
<dbReference type="PANTHER" id="PTHR22769">
    <property type="entry name" value="MUTT/NUDIX HYDROLASE"/>
    <property type="match status" value="1"/>
</dbReference>
<comment type="similarity">
    <text evidence="2">Belongs to the Nudix hydrolase family.</text>
</comment>
<dbReference type="InterPro" id="IPR020084">
    <property type="entry name" value="NUDIX_hydrolase_CS"/>
</dbReference>
<gene>
    <name evidence="4" type="ORF">CLODIP_2_CD05295</name>
</gene>
<organism evidence="4 5">
    <name type="scientific">Cloeon dipterum</name>
    <dbReference type="NCBI Taxonomy" id="197152"/>
    <lineage>
        <taxon>Eukaryota</taxon>
        <taxon>Metazoa</taxon>
        <taxon>Ecdysozoa</taxon>
        <taxon>Arthropoda</taxon>
        <taxon>Hexapoda</taxon>
        <taxon>Insecta</taxon>
        <taxon>Pterygota</taxon>
        <taxon>Palaeoptera</taxon>
        <taxon>Ephemeroptera</taxon>
        <taxon>Pisciforma</taxon>
        <taxon>Baetidae</taxon>
        <taxon>Cloeon</taxon>
    </lineage>
</organism>
<comment type="caution">
    <text evidence="4">The sequence shown here is derived from an EMBL/GenBank/DDBJ whole genome shotgun (WGS) entry which is preliminary data.</text>
</comment>
<dbReference type="GO" id="GO:0044715">
    <property type="term" value="F:8-oxo-dGDP phosphatase activity"/>
    <property type="evidence" value="ECO:0007669"/>
    <property type="project" value="TreeGrafter"/>
</dbReference>
<evidence type="ECO:0000313" key="5">
    <source>
        <dbReference type="Proteomes" id="UP000494165"/>
    </source>
</evidence>
<evidence type="ECO:0000256" key="2">
    <source>
        <dbReference type="RuleBase" id="RU003476"/>
    </source>
</evidence>
<name>A0A8S1BUP9_9INSE</name>
<dbReference type="PRINTS" id="PR00502">
    <property type="entry name" value="NUDIXFAMILY"/>
</dbReference>
<feature type="domain" description="Nudix hydrolase" evidence="3">
    <location>
        <begin position="55"/>
        <end position="180"/>
    </location>
</feature>
<keyword evidence="5" id="KW-1185">Reference proteome</keyword>
<dbReference type="OrthoDB" id="10005910at2759"/>
<dbReference type="InterPro" id="IPR020476">
    <property type="entry name" value="Nudix_hydrolase"/>
</dbReference>
<reference evidence="4 5" key="1">
    <citation type="submission" date="2020-04" db="EMBL/GenBank/DDBJ databases">
        <authorList>
            <person name="Alioto T."/>
            <person name="Alioto T."/>
            <person name="Gomez Garrido J."/>
        </authorList>
    </citation>
    <scope>NUCLEOTIDE SEQUENCE [LARGE SCALE GENOMIC DNA]</scope>
</reference>
<accession>A0A8S1BUP9</accession>
<dbReference type="AlphaFoldDB" id="A0A8S1BUP9"/>
<dbReference type="PROSITE" id="PS00893">
    <property type="entry name" value="NUDIX_BOX"/>
    <property type="match status" value="1"/>
</dbReference>
<dbReference type="PROSITE" id="PS51462">
    <property type="entry name" value="NUDIX"/>
    <property type="match status" value="1"/>
</dbReference>
<dbReference type="InterPro" id="IPR015797">
    <property type="entry name" value="NUDIX_hydrolase-like_dom_sf"/>
</dbReference>